<evidence type="ECO:0000313" key="3">
    <source>
        <dbReference type="Proteomes" id="UP001172082"/>
    </source>
</evidence>
<name>A0ABT8KY96_9BACT</name>
<dbReference type="InterPro" id="IPR043129">
    <property type="entry name" value="ATPase_NBD"/>
</dbReference>
<dbReference type="InterPro" id="IPR050273">
    <property type="entry name" value="GppA/Ppx_hydrolase"/>
</dbReference>
<evidence type="ECO:0000313" key="2">
    <source>
        <dbReference type="EMBL" id="MDN5205124.1"/>
    </source>
</evidence>
<reference evidence="2" key="1">
    <citation type="submission" date="2023-06" db="EMBL/GenBank/DDBJ databases">
        <title>Genomic of Parafulvivirga corallium.</title>
        <authorList>
            <person name="Wang G."/>
        </authorList>
    </citation>
    <scope>NUCLEOTIDE SEQUENCE</scope>
    <source>
        <strain evidence="2">BMA10</strain>
    </source>
</reference>
<dbReference type="Proteomes" id="UP001172082">
    <property type="component" value="Unassembled WGS sequence"/>
</dbReference>
<sequence>MRRKKIAVIDLGTNTFHILVTIVSETEVETVYREKCSVKIGEGGISEGLISEEAQIRALNTLNYFKELIEKEKVEEVFATATSAIRTAKNGQDLVQKIKQATNIDVRIISGEEEAKYIFDAVRKAVNIGSEKSLIMDIGGGSVEFVICDENKIFWKHSFEIGAQRLLDLFHYHDPILDQEIQNLEQYLSEKLQTLIRAVEELGPKTLIGSSGSFDTLSDIYRIKYGIEKIDANTEQPFALESYNQIHGEIIQKHREDRMKIPGMIEMRVDMIVVACILIKFVITHCKLDRIRVSSESLKEGVLYNIVKSLRNTQNF</sequence>
<comment type="caution">
    <text evidence="2">The sequence shown here is derived from an EMBL/GenBank/DDBJ whole genome shotgun (WGS) entry which is preliminary data.</text>
</comment>
<dbReference type="EMBL" id="JAUJEA010000015">
    <property type="protein sequence ID" value="MDN5205124.1"/>
    <property type="molecule type" value="Genomic_DNA"/>
</dbReference>
<dbReference type="InterPro" id="IPR003695">
    <property type="entry name" value="Ppx_GppA_N"/>
</dbReference>
<dbReference type="RefSeq" id="WP_346755146.1">
    <property type="nucleotide sequence ID" value="NZ_JAUJEA010000015.1"/>
</dbReference>
<keyword evidence="3" id="KW-1185">Reference proteome</keyword>
<dbReference type="CDD" id="cd24055">
    <property type="entry name" value="ASKHA_NBD_ChPPX-like"/>
    <property type="match status" value="1"/>
</dbReference>
<proteinExistence type="predicted"/>
<feature type="domain" description="Ppx/GppA phosphatase N-terminal" evidence="1">
    <location>
        <begin position="25"/>
        <end position="309"/>
    </location>
</feature>
<dbReference type="PANTHER" id="PTHR30005:SF0">
    <property type="entry name" value="RETROGRADE REGULATION PROTEIN 2"/>
    <property type="match status" value="1"/>
</dbReference>
<dbReference type="SUPFAM" id="SSF53067">
    <property type="entry name" value="Actin-like ATPase domain"/>
    <property type="match status" value="2"/>
</dbReference>
<accession>A0ABT8KY96</accession>
<dbReference type="Gene3D" id="3.30.420.40">
    <property type="match status" value="1"/>
</dbReference>
<dbReference type="Pfam" id="PF02541">
    <property type="entry name" value="Ppx-GppA"/>
    <property type="match status" value="1"/>
</dbReference>
<dbReference type="Gene3D" id="3.30.420.150">
    <property type="entry name" value="Exopolyphosphatase. Domain 2"/>
    <property type="match status" value="1"/>
</dbReference>
<evidence type="ECO:0000259" key="1">
    <source>
        <dbReference type="Pfam" id="PF02541"/>
    </source>
</evidence>
<dbReference type="PANTHER" id="PTHR30005">
    <property type="entry name" value="EXOPOLYPHOSPHATASE"/>
    <property type="match status" value="1"/>
</dbReference>
<gene>
    <name evidence="2" type="ORF">QQ008_27300</name>
</gene>
<organism evidence="2 3">
    <name type="scientific">Splendidivirga corallicola</name>
    <dbReference type="NCBI Taxonomy" id="3051826"/>
    <lineage>
        <taxon>Bacteria</taxon>
        <taxon>Pseudomonadati</taxon>
        <taxon>Bacteroidota</taxon>
        <taxon>Cytophagia</taxon>
        <taxon>Cytophagales</taxon>
        <taxon>Splendidivirgaceae</taxon>
        <taxon>Splendidivirga</taxon>
    </lineage>
</organism>
<protein>
    <submittedName>
        <fullName evidence="2">Exopolyphosphatase</fullName>
    </submittedName>
</protein>